<dbReference type="InterPro" id="IPR050595">
    <property type="entry name" value="Bact_response_regulator"/>
</dbReference>
<evidence type="ECO:0000256" key="1">
    <source>
        <dbReference type="ARBA" id="ARBA00022553"/>
    </source>
</evidence>
<dbReference type="Gene3D" id="3.40.50.2300">
    <property type="match status" value="1"/>
</dbReference>
<dbReference type="SUPFAM" id="SSF52172">
    <property type="entry name" value="CheY-like"/>
    <property type="match status" value="1"/>
</dbReference>
<organism evidence="4 5">
    <name type="scientific">Occultella glacieicola</name>
    <dbReference type="NCBI Taxonomy" id="2518684"/>
    <lineage>
        <taxon>Bacteria</taxon>
        <taxon>Bacillati</taxon>
        <taxon>Actinomycetota</taxon>
        <taxon>Actinomycetes</taxon>
        <taxon>Micrococcales</taxon>
        <taxon>Ruaniaceae</taxon>
        <taxon>Occultella</taxon>
    </lineage>
</organism>
<dbReference type="InterPro" id="IPR011006">
    <property type="entry name" value="CheY-like_superfamily"/>
</dbReference>
<name>A0ABY2E8D5_9MICO</name>
<feature type="modified residue" description="4-aspartylphosphate" evidence="2">
    <location>
        <position position="56"/>
    </location>
</feature>
<dbReference type="CDD" id="cd17574">
    <property type="entry name" value="REC_OmpR"/>
    <property type="match status" value="1"/>
</dbReference>
<dbReference type="InterPro" id="IPR001789">
    <property type="entry name" value="Sig_transdc_resp-reg_receiver"/>
</dbReference>
<dbReference type="Proteomes" id="UP000504882">
    <property type="component" value="Unassembled WGS sequence"/>
</dbReference>
<evidence type="ECO:0000313" key="5">
    <source>
        <dbReference type="Proteomes" id="UP000504882"/>
    </source>
</evidence>
<evidence type="ECO:0000259" key="3">
    <source>
        <dbReference type="PROSITE" id="PS50110"/>
    </source>
</evidence>
<dbReference type="Pfam" id="PF00072">
    <property type="entry name" value="Response_reg"/>
    <property type="match status" value="1"/>
</dbReference>
<dbReference type="RefSeq" id="WP_133107867.1">
    <property type="nucleotide sequence ID" value="NZ_SMNA01000005.1"/>
</dbReference>
<feature type="domain" description="Response regulatory" evidence="3">
    <location>
        <begin position="7"/>
        <end position="120"/>
    </location>
</feature>
<dbReference type="PROSITE" id="PS50110">
    <property type="entry name" value="RESPONSE_REGULATORY"/>
    <property type="match status" value="1"/>
</dbReference>
<keyword evidence="1 2" id="KW-0597">Phosphoprotein</keyword>
<dbReference type="EMBL" id="SMNA01000005">
    <property type="protein sequence ID" value="TDE94141.1"/>
    <property type="molecule type" value="Genomic_DNA"/>
</dbReference>
<dbReference type="PANTHER" id="PTHR44591">
    <property type="entry name" value="STRESS RESPONSE REGULATOR PROTEIN 1"/>
    <property type="match status" value="1"/>
</dbReference>
<gene>
    <name evidence="4" type="ORF">EXU48_11910</name>
</gene>
<accession>A0ABY2E8D5</accession>
<protein>
    <submittedName>
        <fullName evidence="4">Response regulator</fullName>
    </submittedName>
</protein>
<sequence>MSKPQVHALVIEDDDDIRRLLEVVLGQAGYEVTSSATGADGVRLARATPPDLITLDVGLPDTNGYAVAETLRTFYGGHLVMLSARAEAYDAEYGMQVGADAYLTKPFRPRAFREALASVVAEPARGVTAT</sequence>
<dbReference type="SMART" id="SM00448">
    <property type="entry name" value="REC"/>
    <property type="match status" value="1"/>
</dbReference>
<comment type="caution">
    <text evidence="4">The sequence shown here is derived from an EMBL/GenBank/DDBJ whole genome shotgun (WGS) entry which is preliminary data.</text>
</comment>
<proteinExistence type="predicted"/>
<evidence type="ECO:0000256" key="2">
    <source>
        <dbReference type="PROSITE-ProRule" id="PRU00169"/>
    </source>
</evidence>
<evidence type="ECO:0000313" key="4">
    <source>
        <dbReference type="EMBL" id="TDE94141.1"/>
    </source>
</evidence>
<keyword evidence="5" id="KW-1185">Reference proteome</keyword>
<dbReference type="PANTHER" id="PTHR44591:SF3">
    <property type="entry name" value="RESPONSE REGULATORY DOMAIN-CONTAINING PROTEIN"/>
    <property type="match status" value="1"/>
</dbReference>
<reference evidence="4 5" key="1">
    <citation type="submission" date="2019-03" db="EMBL/GenBank/DDBJ databases">
        <title>Genomic features of bacteria from cold environments.</title>
        <authorList>
            <person name="Shen L."/>
        </authorList>
    </citation>
    <scope>NUCLEOTIDE SEQUENCE [LARGE SCALE GENOMIC DNA]</scope>
    <source>
        <strain evidence="5">T3246-1</strain>
    </source>
</reference>